<evidence type="ECO:0000259" key="2">
    <source>
        <dbReference type="PROSITE" id="PS50995"/>
    </source>
</evidence>
<dbReference type="Gene3D" id="1.10.10.10">
    <property type="entry name" value="Winged helix-like DNA-binding domain superfamily/Winged helix DNA-binding domain"/>
    <property type="match status" value="1"/>
</dbReference>
<dbReference type="InterPro" id="IPR036390">
    <property type="entry name" value="WH_DNA-bd_sf"/>
</dbReference>
<feature type="domain" description="HTH marR-type" evidence="2">
    <location>
        <begin position="35"/>
        <end position="178"/>
    </location>
</feature>
<proteinExistence type="predicted"/>
<keyword evidence="1" id="KW-0175">Coiled coil</keyword>
<keyword evidence="4" id="KW-1185">Reference proteome</keyword>
<protein>
    <submittedName>
        <fullName evidence="3">MarR family transcriptional regulator</fullName>
    </submittedName>
</protein>
<dbReference type="EMBL" id="JAFFJS010000002">
    <property type="protein sequence ID" value="MBM9432912.1"/>
    <property type="molecule type" value="Genomic_DNA"/>
</dbReference>
<sequence length="191" mass="21871">MVDSTPPPAQAGKMEMYGIRENDPSGELVDLDGLTDEDIAQITRLMRALGELREVEREVSEASAKYMELNETDMRALHYLMVCENQKDIATPSKITKHLNISPASTTKLLDRLEMAEHITRSQHPSDRRALQIRVNPATRKAAYETVGRLQSRRFYAAAHLSPHEREIVIQFLQDMAERIDMKNVDWTKHD</sequence>
<dbReference type="Proteomes" id="UP000705983">
    <property type="component" value="Unassembled WGS sequence"/>
</dbReference>
<dbReference type="Pfam" id="PF01047">
    <property type="entry name" value="MarR"/>
    <property type="match status" value="1"/>
</dbReference>
<evidence type="ECO:0000313" key="3">
    <source>
        <dbReference type="EMBL" id="MBM9432912.1"/>
    </source>
</evidence>
<dbReference type="SMART" id="SM00347">
    <property type="entry name" value="HTH_MARR"/>
    <property type="match status" value="1"/>
</dbReference>
<dbReference type="InterPro" id="IPR039422">
    <property type="entry name" value="MarR/SlyA-like"/>
</dbReference>
<dbReference type="InterPro" id="IPR000835">
    <property type="entry name" value="HTH_MarR-typ"/>
</dbReference>
<dbReference type="PANTHER" id="PTHR33164">
    <property type="entry name" value="TRANSCRIPTIONAL REGULATOR, MARR FAMILY"/>
    <property type="match status" value="1"/>
</dbReference>
<accession>A0ABS2TE52</accession>
<dbReference type="PROSITE" id="PS50995">
    <property type="entry name" value="HTH_MARR_2"/>
    <property type="match status" value="1"/>
</dbReference>
<reference evidence="4" key="1">
    <citation type="submission" date="2021-02" db="EMBL/GenBank/DDBJ databases">
        <title>Leucobacter sp. CX169.</title>
        <authorList>
            <person name="Cheng Y."/>
        </authorList>
    </citation>
    <scope>NUCLEOTIDE SEQUENCE [LARGE SCALE GENOMIC DNA]</scope>
    <source>
        <strain evidence="4">JY899</strain>
    </source>
</reference>
<feature type="coiled-coil region" evidence="1">
    <location>
        <begin position="45"/>
        <end position="72"/>
    </location>
</feature>
<gene>
    <name evidence="3" type="ORF">JVW63_04260</name>
</gene>
<dbReference type="InterPro" id="IPR036388">
    <property type="entry name" value="WH-like_DNA-bd_sf"/>
</dbReference>
<dbReference type="SUPFAM" id="SSF46785">
    <property type="entry name" value="Winged helix' DNA-binding domain"/>
    <property type="match status" value="1"/>
</dbReference>
<evidence type="ECO:0000313" key="4">
    <source>
        <dbReference type="Proteomes" id="UP000705983"/>
    </source>
</evidence>
<evidence type="ECO:0000256" key="1">
    <source>
        <dbReference type="SAM" id="Coils"/>
    </source>
</evidence>
<dbReference type="RefSeq" id="WP_187996293.1">
    <property type="nucleotide sequence ID" value="NZ_JACEXG010000002.1"/>
</dbReference>
<comment type="caution">
    <text evidence="3">The sequence shown here is derived from an EMBL/GenBank/DDBJ whole genome shotgun (WGS) entry which is preliminary data.</text>
</comment>
<organism evidence="3 4">
    <name type="scientific">Flaviflexus equikiangi</name>
    <dbReference type="NCBI Taxonomy" id="2758573"/>
    <lineage>
        <taxon>Bacteria</taxon>
        <taxon>Bacillati</taxon>
        <taxon>Actinomycetota</taxon>
        <taxon>Actinomycetes</taxon>
        <taxon>Actinomycetales</taxon>
        <taxon>Actinomycetaceae</taxon>
        <taxon>Flaviflexus</taxon>
    </lineage>
</organism>
<name>A0ABS2TE52_9ACTO</name>
<dbReference type="PANTHER" id="PTHR33164:SF43">
    <property type="entry name" value="HTH-TYPE TRANSCRIPTIONAL REPRESSOR YETL"/>
    <property type="match status" value="1"/>
</dbReference>